<keyword evidence="13 17" id="KW-0830">Ubiquinone</keyword>
<evidence type="ECO:0000256" key="11">
    <source>
        <dbReference type="ARBA" id="ARBA00022989"/>
    </source>
</evidence>
<keyword evidence="6 17" id="KW-0679">Respiratory chain</keyword>
<dbReference type="GO" id="GO:0006120">
    <property type="term" value="P:mitochondrial electron transport, NADH to ubiquinone"/>
    <property type="evidence" value="ECO:0007669"/>
    <property type="project" value="InterPro"/>
</dbReference>
<evidence type="ECO:0000256" key="1">
    <source>
        <dbReference type="ARBA" id="ARBA00004448"/>
    </source>
</evidence>
<feature type="domain" description="NADH:quinone oxidoreductase/Mrp antiporter transmembrane" evidence="18">
    <location>
        <begin position="30"/>
        <end position="284"/>
    </location>
</feature>
<evidence type="ECO:0000256" key="9">
    <source>
        <dbReference type="ARBA" id="ARBA00022967"/>
    </source>
</evidence>
<evidence type="ECO:0000256" key="6">
    <source>
        <dbReference type="ARBA" id="ARBA00022660"/>
    </source>
</evidence>
<evidence type="ECO:0000256" key="7">
    <source>
        <dbReference type="ARBA" id="ARBA00022692"/>
    </source>
</evidence>
<keyword evidence="14 17" id="KW-0496">Mitochondrion</keyword>
<feature type="transmembrane region" description="Helical" evidence="17">
    <location>
        <begin position="9"/>
        <end position="26"/>
    </location>
</feature>
<dbReference type="Pfam" id="PF00361">
    <property type="entry name" value="Proton_antipo_M"/>
    <property type="match status" value="1"/>
</dbReference>
<sequence>MIFFAFRSYTTFLFLFLTVFGVFLALEGESMFSVWMGMEVSFLGVLFLISGETEEEVESTMKYFIIQVISSHLFLLSILSIAGGWWVLESPYFMVVSLLIKLGVFPFHFWVPSVISQMSYFSLILISVVQKMIPIWVFSNLSLEGSLLWLVEIALILSAFVGAVGGLGVLHFRTILSYSSISHTCFMVVVSFYSFKAFIVYLAVYFFLNLGLVSSLWSMKIYTVSDLQKVSNISSESVTQAISFYGLSLAGMPPFTGFFLKFFFLVLSWNEFPLMCVFFLMFSIISLYYYFFIFSALSVFSLFGGMSFRSKSFYWSWTFTISVVFNILPGFMLFMAVGIV</sequence>
<name>A0A1L1Y9E8_9BIVA</name>
<dbReference type="GO" id="GO:0005743">
    <property type="term" value="C:mitochondrial inner membrane"/>
    <property type="evidence" value="ECO:0007669"/>
    <property type="project" value="UniProtKB-SubCell"/>
</dbReference>
<evidence type="ECO:0000256" key="16">
    <source>
        <dbReference type="ARBA" id="ARBA00049551"/>
    </source>
</evidence>
<evidence type="ECO:0000256" key="15">
    <source>
        <dbReference type="ARBA" id="ARBA00023136"/>
    </source>
</evidence>
<keyword evidence="15 17" id="KW-0472">Membrane</keyword>
<keyword evidence="10 17" id="KW-0249">Electron transport</keyword>
<evidence type="ECO:0000256" key="12">
    <source>
        <dbReference type="ARBA" id="ARBA00023027"/>
    </source>
</evidence>
<evidence type="ECO:0000256" key="10">
    <source>
        <dbReference type="ARBA" id="ARBA00022982"/>
    </source>
</evidence>
<protein>
    <recommendedName>
        <fullName evidence="4 17">NADH-ubiquinone oxidoreductase chain 2</fullName>
        <ecNumber evidence="3 17">7.1.1.2</ecNumber>
    </recommendedName>
</protein>
<evidence type="ECO:0000313" key="19">
    <source>
        <dbReference type="EMBL" id="AKJ86561.1"/>
    </source>
</evidence>
<keyword evidence="7 17" id="KW-0812">Transmembrane</keyword>
<evidence type="ECO:0000256" key="3">
    <source>
        <dbReference type="ARBA" id="ARBA00012944"/>
    </source>
</evidence>
<dbReference type="GO" id="GO:0008137">
    <property type="term" value="F:NADH dehydrogenase (ubiquinone) activity"/>
    <property type="evidence" value="ECO:0007669"/>
    <property type="project" value="UniProtKB-EC"/>
</dbReference>
<keyword evidence="5" id="KW-0813">Transport</keyword>
<feature type="transmembrane region" description="Helical" evidence="17">
    <location>
        <begin position="149"/>
        <end position="172"/>
    </location>
</feature>
<dbReference type="EMBL" id="KR362245">
    <property type="protein sequence ID" value="AKJ86561.1"/>
    <property type="molecule type" value="Genomic_DNA"/>
</dbReference>
<comment type="function">
    <text evidence="17">Core subunit of the mitochondrial membrane respiratory chain NADH dehydrogenase (Complex I) which catalyzes electron transfer from NADH through the respiratory chain, using ubiquinone as an electron acceptor. Essential for the catalytic activity and assembly of complex I.</text>
</comment>
<evidence type="ECO:0000256" key="17">
    <source>
        <dbReference type="RuleBase" id="RU003403"/>
    </source>
</evidence>
<comment type="catalytic activity">
    <reaction evidence="16 17">
        <text>a ubiquinone + NADH + 5 H(+)(in) = a ubiquinol + NAD(+) + 4 H(+)(out)</text>
        <dbReference type="Rhea" id="RHEA:29091"/>
        <dbReference type="Rhea" id="RHEA-COMP:9565"/>
        <dbReference type="Rhea" id="RHEA-COMP:9566"/>
        <dbReference type="ChEBI" id="CHEBI:15378"/>
        <dbReference type="ChEBI" id="CHEBI:16389"/>
        <dbReference type="ChEBI" id="CHEBI:17976"/>
        <dbReference type="ChEBI" id="CHEBI:57540"/>
        <dbReference type="ChEBI" id="CHEBI:57945"/>
        <dbReference type="EC" id="7.1.1.2"/>
    </reaction>
</comment>
<evidence type="ECO:0000256" key="13">
    <source>
        <dbReference type="ARBA" id="ARBA00023075"/>
    </source>
</evidence>
<evidence type="ECO:0000256" key="14">
    <source>
        <dbReference type="ARBA" id="ARBA00023128"/>
    </source>
</evidence>
<organism evidence="19">
    <name type="scientific">Mactra antiquata</name>
    <dbReference type="NCBI Taxonomy" id="2302425"/>
    <lineage>
        <taxon>Eukaryota</taxon>
        <taxon>Metazoa</taxon>
        <taxon>Spiralia</taxon>
        <taxon>Lophotrochozoa</taxon>
        <taxon>Mollusca</taxon>
        <taxon>Bivalvia</taxon>
        <taxon>Autobranchia</taxon>
        <taxon>Heteroconchia</taxon>
        <taxon>Euheterodonta</taxon>
        <taxon>Imparidentia</taxon>
        <taxon>Neoheterodontei</taxon>
        <taxon>Venerida</taxon>
        <taxon>Mactroidea</taxon>
        <taxon>Mactridae</taxon>
        <taxon>Mactra</taxon>
    </lineage>
</organism>
<dbReference type="EMBL" id="KR362246">
    <property type="protein sequence ID" value="AKJ86573.1"/>
    <property type="molecule type" value="Genomic_DNA"/>
</dbReference>
<evidence type="ECO:0000256" key="8">
    <source>
        <dbReference type="ARBA" id="ARBA00022792"/>
    </source>
</evidence>
<keyword evidence="9 17" id="KW-1278">Translocase</keyword>
<reference evidence="20" key="1">
    <citation type="submission" date="2015-04" db="EMBL/GenBank/DDBJ databases">
        <title>DL Coelomactra antiquata mtDNA.</title>
        <authorList>
            <person name="Meng X."/>
            <person name="Shen X."/>
            <person name="Cai Y."/>
        </authorList>
    </citation>
    <scope>NUCLEOTIDE SEQUENCE</scope>
    <source>
        <strain evidence="20">DL</strain>
    </source>
</reference>
<reference evidence="19" key="2">
    <citation type="submission" date="2015-04" db="EMBL/GenBank/DDBJ databases">
        <authorList>
            <person name="Syromyatnikov M.Y."/>
            <person name="Popov V.N."/>
        </authorList>
    </citation>
    <scope>NUCLEOTIDE SEQUENCE</scope>
    <source>
        <strain evidence="19">BH</strain>
    </source>
</reference>
<evidence type="ECO:0000259" key="18">
    <source>
        <dbReference type="Pfam" id="PF00361"/>
    </source>
</evidence>
<evidence type="ECO:0000313" key="20">
    <source>
        <dbReference type="EMBL" id="AKJ86573.1"/>
    </source>
</evidence>
<feature type="transmembrane region" description="Helical" evidence="17">
    <location>
        <begin position="92"/>
        <end position="111"/>
    </location>
</feature>
<feature type="transmembrane region" description="Helical" evidence="17">
    <location>
        <begin position="184"/>
        <end position="208"/>
    </location>
</feature>
<evidence type="ECO:0000256" key="5">
    <source>
        <dbReference type="ARBA" id="ARBA00022448"/>
    </source>
</evidence>
<keyword evidence="11 17" id="KW-1133">Transmembrane helix</keyword>
<accession>A0A1L1Y9E8</accession>
<dbReference type="AlphaFoldDB" id="A0A1L1Y9E8"/>
<dbReference type="InterPro" id="IPR003917">
    <property type="entry name" value="NADH_UbQ_OxRdtase_chain2"/>
</dbReference>
<dbReference type="InterPro" id="IPR050175">
    <property type="entry name" value="Complex_I_Subunit_2"/>
</dbReference>
<comment type="subcellular location">
    <subcellularLocation>
        <location evidence="1 17">Mitochondrion inner membrane</location>
        <topology evidence="1 17">Multi-pass membrane protein</topology>
    </subcellularLocation>
</comment>
<feature type="transmembrane region" description="Helical" evidence="17">
    <location>
        <begin position="287"/>
        <end position="308"/>
    </location>
</feature>
<feature type="transmembrane region" description="Helical" evidence="17">
    <location>
        <begin position="314"/>
        <end position="339"/>
    </location>
</feature>
<dbReference type="PANTHER" id="PTHR46552">
    <property type="entry name" value="NADH-UBIQUINONE OXIDOREDUCTASE CHAIN 2"/>
    <property type="match status" value="1"/>
</dbReference>
<dbReference type="PANTHER" id="PTHR46552:SF1">
    <property type="entry name" value="NADH-UBIQUINONE OXIDOREDUCTASE CHAIN 2"/>
    <property type="match status" value="1"/>
</dbReference>
<comment type="similarity">
    <text evidence="2 17">Belongs to the complex I subunit 2 family.</text>
</comment>
<feature type="transmembrane region" description="Helical" evidence="17">
    <location>
        <begin position="32"/>
        <end position="51"/>
    </location>
</feature>
<evidence type="ECO:0000256" key="4">
    <source>
        <dbReference type="ARBA" id="ARBA00021008"/>
    </source>
</evidence>
<dbReference type="InterPro" id="IPR001750">
    <property type="entry name" value="ND/Mrp_TM"/>
</dbReference>
<feature type="transmembrane region" description="Helical" evidence="17">
    <location>
        <begin position="63"/>
        <end position="86"/>
    </location>
</feature>
<dbReference type="PRINTS" id="PR01436">
    <property type="entry name" value="NADHDHGNASE2"/>
</dbReference>
<gene>
    <name evidence="19" type="primary">ND2</name>
</gene>
<proteinExistence type="inferred from homology"/>
<feature type="transmembrane region" description="Helical" evidence="17">
    <location>
        <begin position="118"/>
        <end position="137"/>
    </location>
</feature>
<keyword evidence="12 17" id="KW-0520">NAD</keyword>
<geneLocation type="mitochondrion" evidence="19"/>
<evidence type="ECO:0000256" key="2">
    <source>
        <dbReference type="ARBA" id="ARBA00007012"/>
    </source>
</evidence>
<dbReference type="EC" id="7.1.1.2" evidence="3 17"/>
<keyword evidence="8 17" id="KW-0999">Mitochondrion inner membrane</keyword>